<protein>
    <recommendedName>
        <fullName evidence="4">RNA helicase</fullName>
        <ecNumber evidence="4">3.6.4.13</ecNumber>
    </recommendedName>
</protein>
<keyword evidence="9" id="KW-0067">ATP-binding</keyword>
<dbReference type="InterPro" id="IPR001650">
    <property type="entry name" value="Helicase_C-like"/>
</dbReference>
<feature type="domain" description="Helicase ATP-binding" evidence="13">
    <location>
        <begin position="98"/>
        <end position="275"/>
    </location>
</feature>
<sequence>MSASLRRASMLLLTRMRNHPSNHSLRTTYSVTKRSPSPVSYQLPRALSVLHPQVQEVDSNGKELETGDFSKFRLSQETVELLKAKSITHLFPVQSETFDFIYDGEDVMAQARTGTGKTLSFILPLIEKLKLENRSESYRQAPKVLVLAPTRELCKQIGGEFDYFKSGLKVGCFYGGVPVGPQADAIERGLDIVVGTPGRLMDHVVNGSLNLRELRYVVIDEVDRMLDMGFSDVVDDILQESYSYGEKPQALLYSATLPSWVHNTAKKYMSEDKKVVDLIGTQSLKAAETVQHLAVQANKDNLASVISDVVQVYCGAHSRTLIFTETRNEASYLGLNSVLKQDAQVLHGDINQEQREITLRSFREGKVRCLVATDVAARGLDIPEVDLVVLTQPPKDLDMYIHRSGRTGRAGRNGVSVVIHGPGQQAQLRAVEKSTGIKFKRITPPSADDIIKASASDAERFIEEISPDVVEKFRDFAQALVEKLGAVEALAAALAHISNTKEIKSRSLITGEEGFITYLLKSRLEMSGTGFIWKALETFPEIKRHARNMRLCQDSMGVVMDVPDHLEDLMGVENLLKERRISGVEKISELPELRQRPQRSDTRDTRSIRSYGEMDRRFGAKTGGFRERRESYGGRQSFRRSSEFGRTSEVLKRWQ</sequence>
<dbReference type="InterPro" id="IPR027417">
    <property type="entry name" value="P-loop_NTPase"/>
</dbReference>
<dbReference type="SMART" id="SM00490">
    <property type="entry name" value="HELICc"/>
    <property type="match status" value="1"/>
</dbReference>
<dbReference type="GO" id="GO:0016787">
    <property type="term" value="F:hydrolase activity"/>
    <property type="evidence" value="ECO:0007669"/>
    <property type="project" value="UniProtKB-KW"/>
</dbReference>
<keyword evidence="11" id="KW-0539">Nucleus</keyword>
<comment type="subcellular location">
    <subcellularLocation>
        <location evidence="1">Cytoplasm</location>
    </subcellularLocation>
    <subcellularLocation>
        <location evidence="2">Nucleus</location>
        <location evidence="2">Nucleolus</location>
    </subcellularLocation>
</comment>
<evidence type="ECO:0000313" key="15">
    <source>
        <dbReference type="EMBL" id="CAH3152010.1"/>
    </source>
</evidence>
<dbReference type="Pfam" id="PF26142">
    <property type="entry name" value="DD_DDX21-DDX50"/>
    <property type="match status" value="1"/>
</dbReference>
<evidence type="ECO:0000256" key="8">
    <source>
        <dbReference type="ARBA" id="ARBA00022806"/>
    </source>
</evidence>
<dbReference type="GO" id="GO:0003723">
    <property type="term" value="F:RNA binding"/>
    <property type="evidence" value="ECO:0007669"/>
    <property type="project" value="UniProtKB-KW"/>
</dbReference>
<accession>A0AAU9XPD9</accession>
<evidence type="ECO:0000256" key="2">
    <source>
        <dbReference type="ARBA" id="ARBA00004604"/>
    </source>
</evidence>
<dbReference type="PANTHER" id="PTHR47959">
    <property type="entry name" value="ATP-DEPENDENT RNA HELICASE RHLE-RELATED"/>
    <property type="match status" value="1"/>
</dbReference>
<keyword evidence="16" id="KW-1185">Reference proteome</keyword>
<comment type="caution">
    <text evidence="15">The sequence shown here is derived from an EMBL/GenBank/DDBJ whole genome shotgun (WGS) entry which is preliminary data.</text>
</comment>
<feature type="region of interest" description="Disordered" evidence="12">
    <location>
        <begin position="590"/>
        <end position="610"/>
    </location>
</feature>
<dbReference type="InterPro" id="IPR050079">
    <property type="entry name" value="DEAD_box_RNA_helicase"/>
</dbReference>
<dbReference type="InterPro" id="IPR012562">
    <property type="entry name" value="GUCT"/>
</dbReference>
<dbReference type="SUPFAM" id="SSF52540">
    <property type="entry name" value="P-loop containing nucleoside triphosphate hydrolases"/>
    <property type="match status" value="1"/>
</dbReference>
<evidence type="ECO:0000256" key="4">
    <source>
        <dbReference type="ARBA" id="ARBA00012552"/>
    </source>
</evidence>
<dbReference type="InterPro" id="IPR011545">
    <property type="entry name" value="DEAD/DEAH_box_helicase_dom"/>
</dbReference>
<dbReference type="InterPro" id="IPR035979">
    <property type="entry name" value="RBD_domain_sf"/>
</dbReference>
<keyword evidence="10" id="KW-0694">RNA-binding</keyword>
<evidence type="ECO:0000256" key="12">
    <source>
        <dbReference type="SAM" id="MobiDB-lite"/>
    </source>
</evidence>
<evidence type="ECO:0000259" key="13">
    <source>
        <dbReference type="PROSITE" id="PS51192"/>
    </source>
</evidence>
<evidence type="ECO:0000256" key="10">
    <source>
        <dbReference type="ARBA" id="ARBA00022884"/>
    </source>
</evidence>
<dbReference type="SUPFAM" id="SSF54928">
    <property type="entry name" value="RNA-binding domain, RBD"/>
    <property type="match status" value="1"/>
</dbReference>
<name>A0AAU9XPD9_9CNID</name>
<dbReference type="Proteomes" id="UP001159428">
    <property type="component" value="Unassembled WGS sequence"/>
</dbReference>
<dbReference type="GO" id="GO:0005524">
    <property type="term" value="F:ATP binding"/>
    <property type="evidence" value="ECO:0007669"/>
    <property type="project" value="UniProtKB-KW"/>
</dbReference>
<keyword evidence="5" id="KW-0963">Cytoplasm</keyword>
<dbReference type="Pfam" id="PF00271">
    <property type="entry name" value="Helicase_C"/>
    <property type="match status" value="1"/>
</dbReference>
<feature type="region of interest" description="Disordered" evidence="12">
    <location>
        <begin position="622"/>
        <end position="655"/>
    </location>
</feature>
<dbReference type="InterPro" id="IPR059027">
    <property type="entry name" value="DD_DDX21-DDX50"/>
</dbReference>
<dbReference type="PROSITE" id="PS51194">
    <property type="entry name" value="HELICASE_CTER"/>
    <property type="match status" value="1"/>
</dbReference>
<evidence type="ECO:0000256" key="1">
    <source>
        <dbReference type="ARBA" id="ARBA00004496"/>
    </source>
</evidence>
<keyword evidence="6" id="KW-0547">Nucleotide-binding</keyword>
<evidence type="ECO:0000313" key="16">
    <source>
        <dbReference type="Proteomes" id="UP001159428"/>
    </source>
</evidence>
<organism evidence="15 16">
    <name type="scientific">Pocillopora meandrina</name>
    <dbReference type="NCBI Taxonomy" id="46732"/>
    <lineage>
        <taxon>Eukaryota</taxon>
        <taxon>Metazoa</taxon>
        <taxon>Cnidaria</taxon>
        <taxon>Anthozoa</taxon>
        <taxon>Hexacorallia</taxon>
        <taxon>Scleractinia</taxon>
        <taxon>Astrocoeniina</taxon>
        <taxon>Pocilloporidae</taxon>
        <taxon>Pocillopora</taxon>
    </lineage>
</organism>
<evidence type="ECO:0000256" key="7">
    <source>
        <dbReference type="ARBA" id="ARBA00022801"/>
    </source>
</evidence>
<feature type="compositionally biased region" description="Basic and acidic residues" evidence="12">
    <location>
        <begin position="622"/>
        <end position="632"/>
    </location>
</feature>
<feature type="domain" description="Helicase C-terminal" evidence="14">
    <location>
        <begin position="308"/>
        <end position="451"/>
    </location>
</feature>
<evidence type="ECO:0000256" key="3">
    <source>
        <dbReference type="ARBA" id="ARBA00006517"/>
    </source>
</evidence>
<dbReference type="AlphaFoldDB" id="A0AAU9XPD9"/>
<dbReference type="GO" id="GO:0003724">
    <property type="term" value="F:RNA helicase activity"/>
    <property type="evidence" value="ECO:0007669"/>
    <property type="project" value="UniProtKB-EC"/>
</dbReference>
<dbReference type="InterPro" id="IPR014001">
    <property type="entry name" value="Helicase_ATP-bd"/>
</dbReference>
<reference evidence="15 16" key="1">
    <citation type="submission" date="2022-05" db="EMBL/GenBank/DDBJ databases">
        <authorList>
            <consortium name="Genoscope - CEA"/>
            <person name="William W."/>
        </authorList>
    </citation>
    <scope>NUCLEOTIDE SEQUENCE [LARGE SCALE GENOMIC DNA]</scope>
</reference>
<dbReference type="PROSITE" id="PS51192">
    <property type="entry name" value="HELICASE_ATP_BIND_1"/>
    <property type="match status" value="1"/>
</dbReference>
<keyword evidence="7" id="KW-0378">Hydrolase</keyword>
<dbReference type="EC" id="3.6.4.13" evidence="4"/>
<evidence type="ECO:0000256" key="9">
    <source>
        <dbReference type="ARBA" id="ARBA00022840"/>
    </source>
</evidence>
<proteinExistence type="inferred from homology"/>
<dbReference type="Gene3D" id="3.40.50.300">
    <property type="entry name" value="P-loop containing nucleotide triphosphate hydrolases"/>
    <property type="match status" value="2"/>
</dbReference>
<dbReference type="PANTHER" id="PTHR47959:SF19">
    <property type="entry name" value="NUCLEOLAR RNA HELICASE 2-A"/>
    <property type="match status" value="1"/>
</dbReference>
<evidence type="ECO:0000259" key="14">
    <source>
        <dbReference type="PROSITE" id="PS51194"/>
    </source>
</evidence>
<dbReference type="SMART" id="SM00487">
    <property type="entry name" value="DEXDc"/>
    <property type="match status" value="1"/>
</dbReference>
<dbReference type="CDD" id="cd18787">
    <property type="entry name" value="SF2_C_DEAD"/>
    <property type="match status" value="1"/>
</dbReference>
<gene>
    <name evidence="15" type="ORF">PMEA_00026443</name>
</gene>
<dbReference type="Gene3D" id="3.30.70.2280">
    <property type="match status" value="1"/>
</dbReference>
<dbReference type="Pfam" id="PF00270">
    <property type="entry name" value="DEAD"/>
    <property type="match status" value="1"/>
</dbReference>
<comment type="similarity">
    <text evidence="3">Belongs to the DEAD box helicase family. DDX21/DDX50 subfamily.</text>
</comment>
<evidence type="ECO:0000256" key="6">
    <source>
        <dbReference type="ARBA" id="ARBA00022741"/>
    </source>
</evidence>
<evidence type="ECO:0000256" key="11">
    <source>
        <dbReference type="ARBA" id="ARBA00023242"/>
    </source>
</evidence>
<dbReference type="CDD" id="cd12937">
    <property type="entry name" value="GUCT_RH7_like"/>
    <property type="match status" value="1"/>
</dbReference>
<keyword evidence="8" id="KW-0347">Helicase</keyword>
<dbReference type="GO" id="GO:0005730">
    <property type="term" value="C:nucleolus"/>
    <property type="evidence" value="ECO:0007669"/>
    <property type="project" value="UniProtKB-SubCell"/>
</dbReference>
<dbReference type="GO" id="GO:0005829">
    <property type="term" value="C:cytosol"/>
    <property type="evidence" value="ECO:0007669"/>
    <property type="project" value="TreeGrafter"/>
</dbReference>
<dbReference type="Pfam" id="PF08152">
    <property type="entry name" value="GUCT"/>
    <property type="match status" value="1"/>
</dbReference>
<dbReference type="EMBL" id="CALNXJ010000050">
    <property type="protein sequence ID" value="CAH3152010.1"/>
    <property type="molecule type" value="Genomic_DNA"/>
</dbReference>
<evidence type="ECO:0000256" key="5">
    <source>
        <dbReference type="ARBA" id="ARBA00022490"/>
    </source>
</evidence>